<proteinExistence type="predicted"/>
<organism evidence="2 3">
    <name type="scientific">Acidipropionibacterium jensenii</name>
    <dbReference type="NCBI Taxonomy" id="1749"/>
    <lineage>
        <taxon>Bacteria</taxon>
        <taxon>Bacillati</taxon>
        <taxon>Actinomycetota</taxon>
        <taxon>Actinomycetes</taxon>
        <taxon>Propionibacteriales</taxon>
        <taxon>Propionibacteriaceae</taxon>
        <taxon>Acidipropionibacterium</taxon>
    </lineage>
</organism>
<accession>A0A3Q9UCC8</accession>
<sequence>MTQVPDRRPVGNQSVPPAKECDPMTGSVAAATQGLRRLVADSPAMSLLRADLLPVTAAVLGTILDNPPVTMDVAEFLERADDALDQLRDMGVDAPQTAQAYLTGWIGQGLLVRQSGQARLETVRLSSSALDALDFLRRLENPQSTVTSSRLATVTTLLERLARAANPSREDRIADLKAQRDAIDAEIARAEDGRFTVLDDDTARERLAEIVRLAGQIPADFTKVSADLELLNHDLRQQIISSTGTRGDVLDEVFAGVDLIERSDAGRTFTAFHDLLNHAEASAALDESVDEILDRPWARDLPVRDREFLRRLLGVLQDDAEEIRRVMTGLSRSLHRFVETHEYREYRRLAAMVATARAHLTSLTATHRPTASTGYHLPATSLAISTIAAWKLNNPDDSRTVAPVTEVPPGELDLAALREQVRASEIDFDELRRAMAATARQLSVFSLADVLERFPCHQGLASVVGLLVLAEGLCRGPGGCTRSRQTEALSWQTSSETVRAMTVPRYIISMVPPEWSSHVPAF</sequence>
<gene>
    <name evidence="2" type="ORF">C0Z10_01510</name>
</gene>
<evidence type="ECO:0000313" key="2">
    <source>
        <dbReference type="EMBL" id="AZZ38641.1"/>
    </source>
</evidence>
<feature type="region of interest" description="Disordered" evidence="1">
    <location>
        <begin position="1"/>
        <end position="25"/>
    </location>
</feature>
<dbReference type="KEGG" id="aji:C0Z10_01510"/>
<dbReference type="InterPro" id="IPR021804">
    <property type="entry name" value="DUF3375"/>
</dbReference>
<protein>
    <submittedName>
        <fullName evidence="2">DUF3375 domain-containing protein</fullName>
    </submittedName>
</protein>
<name>A0A3Q9UCC8_9ACTN</name>
<reference evidence="3" key="1">
    <citation type="submission" date="2017-12" db="EMBL/GenBank/DDBJ databases">
        <title>Whole genome sequencing of Acidipropionibacterium jensenii strains JS279 and JS280.</title>
        <authorList>
            <person name="Deptula P."/>
            <person name="Laine P."/>
            <person name="Smolander O.-P."/>
            <person name="Paulin L."/>
            <person name="Auvinen P."/>
            <person name="Varmanen P."/>
        </authorList>
    </citation>
    <scope>NUCLEOTIDE SEQUENCE [LARGE SCALE GENOMIC DNA]</scope>
    <source>
        <strain evidence="3">JS280</strain>
    </source>
</reference>
<dbReference type="EMBL" id="CP025570">
    <property type="protein sequence ID" value="AZZ38641.1"/>
    <property type="molecule type" value="Genomic_DNA"/>
</dbReference>
<evidence type="ECO:0000313" key="3">
    <source>
        <dbReference type="Proteomes" id="UP000285875"/>
    </source>
</evidence>
<dbReference type="AlphaFoldDB" id="A0A3Q9UCC8"/>
<dbReference type="Proteomes" id="UP000285875">
    <property type="component" value="Chromosome"/>
</dbReference>
<evidence type="ECO:0000256" key="1">
    <source>
        <dbReference type="SAM" id="MobiDB-lite"/>
    </source>
</evidence>
<dbReference type="Pfam" id="PF11855">
    <property type="entry name" value="DUF3375"/>
    <property type="match status" value="1"/>
</dbReference>